<protein>
    <submittedName>
        <fullName evidence="3">Ketosteroid isomerase homolog</fullName>
    </submittedName>
</protein>
<reference evidence="3" key="1">
    <citation type="submission" date="2015-07" db="EMBL/GenBank/DDBJ databases">
        <title>Draft Genome Sequences of Anaerolinea thermolimosa IMO-1, Bellilinea caldifistulae GOMI-1, Leptolinea tardivitalis YMTK-2, Levilinea saccharolytica KIBI-1,Longilinea arvoryzae KOME-1, Previously Described as Members of the Anaerolineaceae (Chloroflexi).</title>
        <authorList>
            <person name="Sekiguchi Y."/>
            <person name="Ohashi A."/>
            <person name="Matsuura N."/>
            <person name="Tourlousse M.D."/>
        </authorList>
    </citation>
    <scope>NUCLEOTIDE SEQUENCE [LARGE SCALE GENOMIC DNA]</scope>
    <source>
        <strain evidence="3">KOME-1</strain>
    </source>
</reference>
<dbReference type="Pfam" id="PF13474">
    <property type="entry name" value="SnoaL_3"/>
    <property type="match status" value="1"/>
</dbReference>
<dbReference type="InterPro" id="IPR037401">
    <property type="entry name" value="SnoaL-like"/>
</dbReference>
<dbReference type="InterPro" id="IPR027843">
    <property type="entry name" value="DUF4440"/>
</dbReference>
<keyword evidence="4" id="KW-1185">Reference proteome</keyword>
<name>A0A0S7B6L9_9CHLR</name>
<dbReference type="SUPFAM" id="SSF54427">
    <property type="entry name" value="NTF2-like"/>
    <property type="match status" value="2"/>
</dbReference>
<dbReference type="Pfam" id="PF14534">
    <property type="entry name" value="DUF4440"/>
    <property type="match status" value="1"/>
</dbReference>
<organism evidence="3">
    <name type="scientific">Longilinea arvoryzae</name>
    <dbReference type="NCBI Taxonomy" id="360412"/>
    <lineage>
        <taxon>Bacteria</taxon>
        <taxon>Bacillati</taxon>
        <taxon>Chloroflexota</taxon>
        <taxon>Anaerolineae</taxon>
        <taxon>Anaerolineales</taxon>
        <taxon>Anaerolineaceae</taxon>
        <taxon>Longilinea</taxon>
    </lineage>
</organism>
<evidence type="ECO:0000259" key="1">
    <source>
        <dbReference type="Pfam" id="PF13474"/>
    </source>
</evidence>
<dbReference type="Gene3D" id="3.10.450.50">
    <property type="match status" value="2"/>
</dbReference>
<dbReference type="Proteomes" id="UP000055060">
    <property type="component" value="Unassembled WGS sequence"/>
</dbReference>
<proteinExistence type="predicted"/>
<feature type="domain" description="DUF4440" evidence="2">
    <location>
        <begin position="5"/>
        <end position="110"/>
    </location>
</feature>
<dbReference type="RefSeq" id="WP_075072087.1">
    <property type="nucleotide sequence ID" value="NZ_DF967972.1"/>
</dbReference>
<keyword evidence="3" id="KW-0413">Isomerase</keyword>
<feature type="domain" description="SnoaL-like" evidence="1">
    <location>
        <begin position="157"/>
        <end position="265"/>
    </location>
</feature>
<evidence type="ECO:0000259" key="2">
    <source>
        <dbReference type="Pfam" id="PF14534"/>
    </source>
</evidence>
<evidence type="ECO:0000313" key="4">
    <source>
        <dbReference type="Proteomes" id="UP000055060"/>
    </source>
</evidence>
<dbReference type="OrthoDB" id="9812295at2"/>
<accession>A0A0S7B6L9</accession>
<dbReference type="AlphaFoldDB" id="A0A0S7B6L9"/>
<sequence length="272" mass="30497">MSESILSLEQAAVKRWCGGDSPAWAQISAADLIYIDPNLSKPILGLAEFKAYLKGPVQRICPIDPELIEPQVTRVGDAAVLTYSLLEAEGGRPLWNVTQVYFRRQGEWKIVHGHWGYIQQRLPERLEVPIPIQVAPAPFEGVLGELMTLEAAAMQRWRTGDPFGYVEISTPEVTYLDVGTQPRLTGCEALRAYYAQAAGKIFFEVMDFVDPQVRVCGDLAVMPFRFISTSLNPDGSVARCTPWNVSEVYVRRDGQWRILHTHFSFNQGQRAA</sequence>
<dbReference type="EMBL" id="DF967972">
    <property type="protein sequence ID" value="GAP12679.1"/>
    <property type="molecule type" value="Genomic_DNA"/>
</dbReference>
<gene>
    <name evidence="3" type="ORF">LARV_00415</name>
</gene>
<dbReference type="STRING" id="360412.LARV_00415"/>
<dbReference type="InterPro" id="IPR032710">
    <property type="entry name" value="NTF2-like_dom_sf"/>
</dbReference>
<evidence type="ECO:0000313" key="3">
    <source>
        <dbReference type="EMBL" id="GAP12679.1"/>
    </source>
</evidence>
<dbReference type="GO" id="GO:0016853">
    <property type="term" value="F:isomerase activity"/>
    <property type="evidence" value="ECO:0007669"/>
    <property type="project" value="UniProtKB-KW"/>
</dbReference>